<protein>
    <recommendedName>
        <fullName evidence="1">Glucosamine-6-phosphate deaminase</fullName>
        <ecNumber evidence="1">3.5.99.6</ecNumber>
    </recommendedName>
</protein>
<dbReference type="InterPro" id="IPR024078">
    <property type="entry name" value="LmbE-like_dom_sf"/>
</dbReference>
<dbReference type="NCBIfam" id="NF002557">
    <property type="entry name" value="PRK02122.1"/>
    <property type="match status" value="1"/>
</dbReference>
<dbReference type="GO" id="GO:0006046">
    <property type="term" value="P:N-acetylglucosamine catabolic process"/>
    <property type="evidence" value="ECO:0007669"/>
    <property type="project" value="UniProtKB-UniRule"/>
</dbReference>
<evidence type="ECO:0000313" key="3">
    <source>
        <dbReference type="EMBL" id="TWT75584.1"/>
    </source>
</evidence>
<feature type="domain" description="Glucosamine/galactosamine-6-phosphate isomerase" evidence="2">
    <location>
        <begin position="22"/>
        <end position="230"/>
    </location>
</feature>
<comment type="caution">
    <text evidence="3">The sequence shown here is derived from an EMBL/GenBank/DDBJ whole genome shotgun (WGS) entry which is preliminary data.</text>
</comment>
<dbReference type="SUPFAM" id="SSF100950">
    <property type="entry name" value="NagB/RpiA/CoA transferase-like"/>
    <property type="match status" value="1"/>
</dbReference>
<dbReference type="Pfam" id="PF01182">
    <property type="entry name" value="Glucosamine_iso"/>
    <property type="match status" value="1"/>
</dbReference>
<dbReference type="InterPro" id="IPR052960">
    <property type="entry name" value="GlcN6P_deaminase-like"/>
</dbReference>
<organism evidence="3 4">
    <name type="scientific">Posidoniimonas polymericola</name>
    <dbReference type="NCBI Taxonomy" id="2528002"/>
    <lineage>
        <taxon>Bacteria</taxon>
        <taxon>Pseudomonadati</taxon>
        <taxon>Planctomycetota</taxon>
        <taxon>Planctomycetia</taxon>
        <taxon>Pirellulales</taxon>
        <taxon>Lacipirellulaceae</taxon>
        <taxon>Posidoniimonas</taxon>
    </lineage>
</organism>
<accession>A0A5C5YL61</accession>
<dbReference type="Gene3D" id="3.40.50.1360">
    <property type="match status" value="1"/>
</dbReference>
<dbReference type="Pfam" id="PF02585">
    <property type="entry name" value="PIG-L"/>
    <property type="match status" value="1"/>
</dbReference>
<dbReference type="AlphaFoldDB" id="A0A5C5YL61"/>
<keyword evidence="3" id="KW-0378">Hydrolase</keyword>
<dbReference type="Gene3D" id="3.40.50.10320">
    <property type="entry name" value="LmbE-like"/>
    <property type="match status" value="1"/>
</dbReference>
<evidence type="ECO:0000256" key="1">
    <source>
        <dbReference type="NCBIfam" id="TIGR00502"/>
    </source>
</evidence>
<dbReference type="CDD" id="cd01399">
    <property type="entry name" value="GlcN6P_deaminase"/>
    <property type="match status" value="1"/>
</dbReference>
<name>A0A5C5YL61_9BACT</name>
<reference evidence="3 4" key="1">
    <citation type="submission" date="2019-02" db="EMBL/GenBank/DDBJ databases">
        <title>Deep-cultivation of Planctomycetes and their phenomic and genomic characterization uncovers novel biology.</title>
        <authorList>
            <person name="Wiegand S."/>
            <person name="Jogler M."/>
            <person name="Boedeker C."/>
            <person name="Pinto D."/>
            <person name="Vollmers J."/>
            <person name="Rivas-Marin E."/>
            <person name="Kohn T."/>
            <person name="Peeters S.H."/>
            <person name="Heuer A."/>
            <person name="Rast P."/>
            <person name="Oberbeckmann S."/>
            <person name="Bunk B."/>
            <person name="Jeske O."/>
            <person name="Meyerdierks A."/>
            <person name="Storesund J.E."/>
            <person name="Kallscheuer N."/>
            <person name="Luecker S."/>
            <person name="Lage O.M."/>
            <person name="Pohl T."/>
            <person name="Merkel B.J."/>
            <person name="Hornburger P."/>
            <person name="Mueller R.-W."/>
            <person name="Bruemmer F."/>
            <person name="Labrenz M."/>
            <person name="Spormann A.M."/>
            <person name="Op Den Camp H."/>
            <person name="Overmann J."/>
            <person name="Amann R."/>
            <person name="Jetten M.S.M."/>
            <person name="Mascher T."/>
            <person name="Medema M.H."/>
            <person name="Devos D.P."/>
            <person name="Kaster A.-K."/>
            <person name="Ovreas L."/>
            <person name="Rohde M."/>
            <person name="Galperin M.Y."/>
            <person name="Jogler C."/>
        </authorList>
    </citation>
    <scope>NUCLEOTIDE SEQUENCE [LARGE SCALE GENOMIC DNA]</scope>
    <source>
        <strain evidence="3 4">Pla123a</strain>
    </source>
</reference>
<proteinExistence type="predicted"/>
<evidence type="ECO:0000259" key="2">
    <source>
        <dbReference type="Pfam" id="PF01182"/>
    </source>
</evidence>
<dbReference type="Proteomes" id="UP000318478">
    <property type="component" value="Unassembled WGS sequence"/>
</dbReference>
<dbReference type="PANTHER" id="PTHR42892:SF1">
    <property type="entry name" value="GLUCOSAMINE-6-PHOSPHATE ISOMERASE"/>
    <property type="match status" value="1"/>
</dbReference>
<dbReference type="NCBIfam" id="TIGR00502">
    <property type="entry name" value="nagB"/>
    <property type="match status" value="1"/>
</dbReference>
<gene>
    <name evidence="3" type="primary">nagB_2</name>
    <name evidence="3" type="ORF">Pla123a_30940</name>
</gene>
<dbReference type="GO" id="GO:0004342">
    <property type="term" value="F:glucosamine-6-phosphate deaminase activity"/>
    <property type="evidence" value="ECO:0007669"/>
    <property type="project" value="UniProtKB-UniRule"/>
</dbReference>
<dbReference type="EC" id="3.5.99.6" evidence="1"/>
<dbReference type="PANTHER" id="PTHR42892">
    <property type="entry name" value="GLUCOSAMINE-6-PHOSPHATE DEAMINASE-LIKE PROTEIN BT_0258-RELATED"/>
    <property type="match status" value="1"/>
</dbReference>
<dbReference type="GO" id="GO:0005975">
    <property type="term" value="P:carbohydrate metabolic process"/>
    <property type="evidence" value="ECO:0007669"/>
    <property type="project" value="InterPro"/>
</dbReference>
<dbReference type="InterPro" id="IPR003737">
    <property type="entry name" value="GlcNAc_PI_deacetylase-related"/>
</dbReference>
<dbReference type="SUPFAM" id="SSF102588">
    <property type="entry name" value="LmbE-like"/>
    <property type="match status" value="1"/>
</dbReference>
<dbReference type="InterPro" id="IPR004547">
    <property type="entry name" value="Glucosamine6P_isomerase"/>
</dbReference>
<dbReference type="OrthoDB" id="9791139at2"/>
<dbReference type="EMBL" id="SJPO01000007">
    <property type="protein sequence ID" value="TWT75584.1"/>
    <property type="molecule type" value="Genomic_DNA"/>
</dbReference>
<keyword evidence="4" id="KW-1185">Reference proteome</keyword>
<dbReference type="InterPro" id="IPR006148">
    <property type="entry name" value="Glc/Gal-6P_isomerase"/>
</dbReference>
<dbReference type="InterPro" id="IPR037171">
    <property type="entry name" value="NagB/RpiA_transferase-like"/>
</dbReference>
<sequence>MTSHSSDSIERIPCRVFRQAVDASRSVAQQIAAMIRGRAAEGRYCVLGLATGSSPTGVYDELVRMHREEGLSFQNVVTFNLDEYYPMQPAELQSYVRFMNEHLFDHVDIKPENVHVPDGTLAEGDVADYCRRYEAQIAEAGGIDLQLLGIGRTGHVGFNEPGSGKNSRTRMITLDRVTRRDAASDFFGEDNVPRRAITMGVGTILDARQVVLMAWGEGKASIVARAVEGEISTIVAASFLQEHPNAQFVLDQAAAEQLTRSQEPWSVGPVEWSDKMIRKAVIWLAQKLQKPLLKLTAEDYNEEGLQDLLATCGSAYDLNLRVFRTLQATITGWPGGKPEGRKQPGDRTRPGDHIFPKRVLIFSPHPDDDVISMGGTLIRLVDQGHEVHVAYQTSGNIAVFDDDAERFTDFVGEFNRHFGIDVDRTAELESHIDRFLKHKQPGQVDSEEVQFIKGVIRRTEARAAVRCCGVSDETLHFMDMPFYETGRVRKKPLGEEDVRITVDLLRQVQPHQIYVAGDLSDPHGTHRVCLSAVLKACGEVAHDEWYADSQIWLYRGAWQEWGPDQIEMAVPISPEELLRKRVAIFKHESQKDKALFPGSDPREFWQRAEERNRTTAKLYDQLGLAEYEAIEGFVEWKGDMSLI</sequence>
<evidence type="ECO:0000313" key="4">
    <source>
        <dbReference type="Proteomes" id="UP000318478"/>
    </source>
</evidence>